<organism evidence="3 4">
    <name type="scientific">Lepraria finkii</name>
    <dbReference type="NCBI Taxonomy" id="1340010"/>
    <lineage>
        <taxon>Eukaryota</taxon>
        <taxon>Fungi</taxon>
        <taxon>Dikarya</taxon>
        <taxon>Ascomycota</taxon>
        <taxon>Pezizomycotina</taxon>
        <taxon>Lecanoromycetes</taxon>
        <taxon>OSLEUM clade</taxon>
        <taxon>Lecanoromycetidae</taxon>
        <taxon>Lecanorales</taxon>
        <taxon>Lecanorineae</taxon>
        <taxon>Stereocaulaceae</taxon>
        <taxon>Lepraria</taxon>
    </lineage>
</organism>
<gene>
    <name evidence="3" type="ORF">ABVK25_008761</name>
</gene>
<evidence type="ECO:0000313" key="3">
    <source>
        <dbReference type="EMBL" id="KAL2051015.1"/>
    </source>
</evidence>
<evidence type="ECO:0000313" key="4">
    <source>
        <dbReference type="Proteomes" id="UP001590951"/>
    </source>
</evidence>
<dbReference type="InterPro" id="IPR031352">
    <property type="entry name" value="SesA"/>
</dbReference>
<name>A0ABR4B0B1_9LECA</name>
<sequence length="277" mass="30449">MSYSPIGDTIALTKLAYSVYNDVIKVAREAPEKFGELSRDLQTIKSVLYHIQNQVGQEVDSAYGTAVGDVLQRCFATLQELRDLTAKYQKLAWSDHGVWLKRFQFANDQGAIKAFRDKFRDQQALLQLILTSDGRKRLIEQAQVEGTLANDYRPVNGRVSALDEECACGTRRITKTITADSSRTLFNKNSVLASSPKLEKAGCTCSHKRTFSNTTGPTSGEVSEKLTLVQPSQSLATAVSHCFGCGESLDKVQSSVIDSETSSDRHESEISPLSSPT</sequence>
<proteinExistence type="predicted"/>
<comment type="caution">
    <text evidence="3">The sequence shown here is derived from an EMBL/GenBank/DDBJ whole genome shotgun (WGS) entry which is preliminary data.</text>
</comment>
<dbReference type="EMBL" id="JBHFEH010000040">
    <property type="protein sequence ID" value="KAL2051015.1"/>
    <property type="molecule type" value="Genomic_DNA"/>
</dbReference>
<accession>A0ABR4B0B1</accession>
<evidence type="ECO:0000259" key="2">
    <source>
        <dbReference type="Pfam" id="PF17107"/>
    </source>
</evidence>
<reference evidence="3 4" key="1">
    <citation type="submission" date="2024-09" db="EMBL/GenBank/DDBJ databases">
        <title>Rethinking Asexuality: The Enigmatic Case of Functional Sexual Genes in Lepraria (Stereocaulaceae).</title>
        <authorList>
            <person name="Doellman M."/>
            <person name="Sun Y."/>
            <person name="Barcenas-Pena A."/>
            <person name="Lumbsch H.T."/>
            <person name="Grewe F."/>
        </authorList>
    </citation>
    <scope>NUCLEOTIDE SEQUENCE [LARGE SCALE GENOMIC DNA]</scope>
    <source>
        <strain evidence="3 4">Grewe 0041</strain>
    </source>
</reference>
<keyword evidence="4" id="KW-1185">Reference proteome</keyword>
<dbReference type="Proteomes" id="UP001590951">
    <property type="component" value="Unassembled WGS sequence"/>
</dbReference>
<feature type="domain" description="NACHT-NTPase and P-loop NTPases N-terminal" evidence="2">
    <location>
        <begin position="6"/>
        <end position="89"/>
    </location>
</feature>
<dbReference type="Pfam" id="PF17107">
    <property type="entry name" value="SesA"/>
    <property type="match status" value="1"/>
</dbReference>
<evidence type="ECO:0000256" key="1">
    <source>
        <dbReference type="SAM" id="MobiDB-lite"/>
    </source>
</evidence>
<protein>
    <recommendedName>
        <fullName evidence="2">NACHT-NTPase and P-loop NTPases N-terminal domain-containing protein</fullName>
    </recommendedName>
</protein>
<feature type="region of interest" description="Disordered" evidence="1">
    <location>
        <begin position="254"/>
        <end position="277"/>
    </location>
</feature>